<feature type="active site" description="Charge relay system" evidence="8 9">
    <location>
        <position position="470"/>
    </location>
</feature>
<dbReference type="EMBL" id="JAGPYQ010000002">
    <property type="protein sequence ID" value="MBQ0854618.1"/>
    <property type="molecule type" value="Genomic_DNA"/>
</dbReference>
<dbReference type="Pfam" id="PF02225">
    <property type="entry name" value="PA"/>
    <property type="match status" value="1"/>
</dbReference>
<dbReference type="PROSITE" id="PS51892">
    <property type="entry name" value="SUBTILASE"/>
    <property type="match status" value="1"/>
</dbReference>
<feature type="active site" description="Charge relay system" evidence="8 9">
    <location>
        <position position="294"/>
    </location>
</feature>
<evidence type="ECO:0000256" key="10">
    <source>
        <dbReference type="RuleBase" id="RU003355"/>
    </source>
</evidence>
<dbReference type="InterPro" id="IPR023827">
    <property type="entry name" value="Peptidase_S8_Asp-AS"/>
</dbReference>
<evidence type="ECO:0000256" key="11">
    <source>
        <dbReference type="SAM" id="MobiDB-lite"/>
    </source>
</evidence>
<evidence type="ECO:0000256" key="2">
    <source>
        <dbReference type="ARBA" id="ARBA00022512"/>
    </source>
</evidence>
<dbReference type="PROSITE" id="PS00136">
    <property type="entry name" value="SUBTILASE_ASP"/>
    <property type="match status" value="1"/>
</dbReference>
<keyword evidence="6 9" id="KW-0378">Hydrolase</keyword>
<evidence type="ECO:0000256" key="1">
    <source>
        <dbReference type="ARBA" id="ARBA00011073"/>
    </source>
</evidence>
<sequence>MVVPTTAAHATEPTLPTQQAGAGRTTDATMPDATMPDATAAEGGRLTEGSRLTDDGRLADVVSGSGASVPVTLITGDKLDIGLDADGAPVVRDIEPAPRSDGSTVVFHTIAHGGAVHVVPNDALALVGDDVLDWSLFDVVELAKLGTAGRTGEVPVIATYDDEDAVARTPKVAGATRGRALPSVDGRALALSDDGTWWKGVRGKSGSASAARAAGSLAGVEKVWLNGLAEVTLDVSVPQIGADVAWSRGYRGAGVDVAVLDTGIDATHPDLAGRVVEQVDFTGNAQGARDGHGHGTHVASTVLGDGAASGGRYKGVAPQARLRVGKVCTDAGSCPDDAVIAGMEWAARSGAKVVNMSLGGSATDGTDPLSASLDRLSRETGTLFVVAAGNEGPGAKTVGAPGAADEALTVAAVDKKDKMASFSSRGPRVGDYAPKPDLAAPGVGIVAARAAGTAMGTVVDARYTAASGTSMATPHVTGAAALVAQQHPDLTGGQIKALLMSSAKDLGHAASAQGVGRVDLAAATLPQVIATRSTAFGRTAYPHSAVTREITYTNLTDEATTLDLTASLSSGDAVAPDGMVSLGADRVPLPAGGSASVSVTIDGRVLGADGTFGRWDGLLTARDTSGTVRATSLLHTFLEAEQVPLTLKIVPPADAVGVRYGSAVVMPVDDKVLLHDGPLTKTGSQTITVPVSRRGTYTAAVPVTWRDADGEPQSAAPVLPEVTVDEATTVTLDLRELTPVEVRVPESTEAYATRSSTERTSATGEWRMTTELAVAYGAQDPHWWALPTGKPRTGTLTHSLYSVRTTPVVTLRAVGGGEPFTLPARYQTPDASLLGAQIWLDGPGIGLHDVAIPVPRLRTQGRVPVVYAGTGSAAELADADVRGKLVLLTPTDICDSTCNFPRLRDERVAAAAESGAVGVLVTTANLTSLGTDDVLWECSGGQETCPPIAPYAALPVVSVGHAQAQRLIERIKAGGPGVELVLGGSDTPKVYAARFTTDGRVPSDLRHRLDAGDLNRVVHSFHADRPGVLTQLTWQQQTPSAPTGTTARLPLVATQQRLTVYVARQDDAIDRFSAFWGDHTDGLALEHSRGETHDTVLGRKDDIDWNAGPAVPGAVPQVRTKSGFTLATGPCSGCRQGDTFYPTFYLTGSGGGRQALVGILNDDLLSESLFGITSCGPAAPPGFPTIDSLCDFTLSDGSGREIERRTQHLNAADLGGQ</sequence>
<dbReference type="InterPro" id="IPR046450">
    <property type="entry name" value="PA_dom_sf"/>
</dbReference>
<dbReference type="CDD" id="cd07487">
    <property type="entry name" value="Peptidases_S8_1"/>
    <property type="match status" value="1"/>
</dbReference>
<dbReference type="RefSeq" id="WP_210892392.1">
    <property type="nucleotide sequence ID" value="NZ_JAGPYQ010000002.1"/>
</dbReference>
<evidence type="ECO:0000256" key="5">
    <source>
        <dbReference type="ARBA" id="ARBA00022729"/>
    </source>
</evidence>
<evidence type="ECO:0000256" key="9">
    <source>
        <dbReference type="PROSITE-ProRule" id="PRU01240"/>
    </source>
</evidence>
<dbReference type="InterPro" id="IPR050131">
    <property type="entry name" value="Peptidase_S8_subtilisin-like"/>
</dbReference>
<dbReference type="InterPro" id="IPR003137">
    <property type="entry name" value="PA_domain"/>
</dbReference>
<evidence type="ECO:0000256" key="6">
    <source>
        <dbReference type="ARBA" id="ARBA00022801"/>
    </source>
</evidence>
<evidence type="ECO:0000256" key="4">
    <source>
        <dbReference type="ARBA" id="ARBA00022670"/>
    </source>
</evidence>
<comment type="similarity">
    <text evidence="1 9 10">Belongs to the peptidase S8 family.</text>
</comment>
<dbReference type="Proteomes" id="UP000677413">
    <property type="component" value="Unassembled WGS sequence"/>
</dbReference>
<dbReference type="Gene3D" id="3.50.30.30">
    <property type="match status" value="1"/>
</dbReference>
<organism evidence="14 15">
    <name type="scientific">Streptomyces liliiviolaceus</name>
    <dbReference type="NCBI Taxonomy" id="2823109"/>
    <lineage>
        <taxon>Bacteria</taxon>
        <taxon>Bacillati</taxon>
        <taxon>Actinomycetota</taxon>
        <taxon>Actinomycetes</taxon>
        <taxon>Kitasatosporales</taxon>
        <taxon>Streptomycetaceae</taxon>
        <taxon>Streptomyces</taxon>
    </lineage>
</organism>
<keyword evidence="4 9" id="KW-0645">Protease</keyword>
<dbReference type="PROSITE" id="PS00137">
    <property type="entry name" value="SUBTILASE_HIS"/>
    <property type="match status" value="1"/>
</dbReference>
<dbReference type="Gene3D" id="3.40.50.200">
    <property type="entry name" value="Peptidase S8/S53 domain"/>
    <property type="match status" value="1"/>
</dbReference>
<keyword evidence="3" id="KW-0964">Secreted</keyword>
<feature type="domain" description="PA" evidence="13">
    <location>
        <begin position="864"/>
        <end position="966"/>
    </location>
</feature>
<keyword evidence="2" id="KW-0134">Cell wall</keyword>
<evidence type="ECO:0000256" key="3">
    <source>
        <dbReference type="ARBA" id="ARBA00022525"/>
    </source>
</evidence>
<name>A0A940Y306_9ACTN</name>
<reference evidence="14 15" key="1">
    <citation type="submission" date="2021-04" db="EMBL/GenBank/DDBJ databases">
        <authorList>
            <person name="Tang X."/>
            <person name="Zhou X."/>
            <person name="Chen X."/>
            <person name="Cernava T."/>
            <person name="Zhang C."/>
        </authorList>
    </citation>
    <scope>NUCLEOTIDE SEQUENCE [LARGE SCALE GENOMIC DNA]</scope>
    <source>
        <strain evidence="14 15">BH-SS-21</strain>
    </source>
</reference>
<dbReference type="GO" id="GO:0004252">
    <property type="term" value="F:serine-type endopeptidase activity"/>
    <property type="evidence" value="ECO:0007669"/>
    <property type="project" value="UniProtKB-UniRule"/>
</dbReference>
<dbReference type="PANTHER" id="PTHR43806">
    <property type="entry name" value="PEPTIDASE S8"/>
    <property type="match status" value="1"/>
</dbReference>
<accession>A0A940Y306</accession>
<dbReference type="InterPro" id="IPR000209">
    <property type="entry name" value="Peptidase_S8/S53_dom"/>
</dbReference>
<proteinExistence type="inferred from homology"/>
<dbReference type="GO" id="GO:0006508">
    <property type="term" value="P:proteolysis"/>
    <property type="evidence" value="ECO:0007669"/>
    <property type="project" value="UniProtKB-KW"/>
</dbReference>
<dbReference type="PANTHER" id="PTHR43806:SF65">
    <property type="entry name" value="SERINE PROTEASE APRX"/>
    <property type="match status" value="1"/>
</dbReference>
<protein>
    <submittedName>
        <fullName evidence="14">S8 family serine peptidase</fullName>
    </submittedName>
</protein>
<dbReference type="Pfam" id="PF00082">
    <property type="entry name" value="Peptidase_S8"/>
    <property type="match status" value="1"/>
</dbReference>
<feature type="active site" description="Charge relay system" evidence="8 9">
    <location>
        <position position="261"/>
    </location>
</feature>
<keyword evidence="15" id="KW-1185">Reference proteome</keyword>
<dbReference type="InterPro" id="IPR022398">
    <property type="entry name" value="Peptidase_S8_His-AS"/>
</dbReference>
<comment type="caution">
    <text evidence="14">The sequence shown here is derived from an EMBL/GenBank/DDBJ whole genome shotgun (WGS) entry which is preliminary data.</text>
</comment>
<dbReference type="InterPro" id="IPR036852">
    <property type="entry name" value="Peptidase_S8/S53_dom_sf"/>
</dbReference>
<dbReference type="PROSITE" id="PS00138">
    <property type="entry name" value="SUBTILASE_SER"/>
    <property type="match status" value="1"/>
</dbReference>
<evidence type="ECO:0000313" key="14">
    <source>
        <dbReference type="EMBL" id="MBQ0854618.1"/>
    </source>
</evidence>
<evidence type="ECO:0000259" key="12">
    <source>
        <dbReference type="Pfam" id="PF00082"/>
    </source>
</evidence>
<feature type="region of interest" description="Disordered" evidence="11">
    <location>
        <begin position="1"/>
        <end position="52"/>
    </location>
</feature>
<dbReference type="SUPFAM" id="SSF52025">
    <property type="entry name" value="PA domain"/>
    <property type="match status" value="1"/>
</dbReference>
<dbReference type="SUPFAM" id="SSF52743">
    <property type="entry name" value="Subtilisin-like"/>
    <property type="match status" value="1"/>
</dbReference>
<evidence type="ECO:0000256" key="8">
    <source>
        <dbReference type="PIRSR" id="PIRSR615500-1"/>
    </source>
</evidence>
<dbReference type="AlphaFoldDB" id="A0A940Y306"/>
<keyword evidence="5" id="KW-0732">Signal</keyword>
<feature type="domain" description="Peptidase S8/S53" evidence="12">
    <location>
        <begin position="252"/>
        <end position="516"/>
    </location>
</feature>
<evidence type="ECO:0000259" key="13">
    <source>
        <dbReference type="Pfam" id="PF02225"/>
    </source>
</evidence>
<dbReference type="PRINTS" id="PR00723">
    <property type="entry name" value="SUBTILISIN"/>
</dbReference>
<keyword evidence="7 9" id="KW-0720">Serine protease</keyword>
<evidence type="ECO:0000256" key="7">
    <source>
        <dbReference type="ARBA" id="ARBA00022825"/>
    </source>
</evidence>
<evidence type="ECO:0000313" key="15">
    <source>
        <dbReference type="Proteomes" id="UP000677413"/>
    </source>
</evidence>
<dbReference type="InterPro" id="IPR015500">
    <property type="entry name" value="Peptidase_S8_subtilisin-rel"/>
</dbReference>
<gene>
    <name evidence="14" type="ORF">J8N05_41385</name>
</gene>
<dbReference type="InterPro" id="IPR023828">
    <property type="entry name" value="Peptidase_S8_Ser-AS"/>
</dbReference>